<keyword evidence="1" id="KW-0732">Signal</keyword>
<keyword evidence="3" id="KW-1185">Reference proteome</keyword>
<dbReference type="Pfam" id="PF06053">
    <property type="entry name" value="DUF929"/>
    <property type="match status" value="1"/>
</dbReference>
<dbReference type="Proteomes" id="UP000307749">
    <property type="component" value="Unassembled WGS sequence"/>
</dbReference>
<evidence type="ECO:0000313" key="2">
    <source>
        <dbReference type="EMBL" id="THD11864.1"/>
    </source>
</evidence>
<reference evidence="2 3" key="1">
    <citation type="submission" date="2017-02" db="EMBL/GenBank/DDBJ databases">
        <title>Whole genome sequencing of Metallibacterium scheffleri DSM 24874 (T).</title>
        <authorList>
            <person name="Kumar S."/>
            <person name="Patil P."/>
            <person name="Patil P.B."/>
        </authorList>
    </citation>
    <scope>NUCLEOTIDE SEQUENCE [LARGE SCALE GENOMIC DNA]</scope>
    <source>
        <strain evidence="2 3">DSM 24874</strain>
    </source>
</reference>
<dbReference type="InterPro" id="IPR009272">
    <property type="entry name" value="DUF929"/>
</dbReference>
<comment type="caution">
    <text evidence="2">The sequence shown here is derived from an EMBL/GenBank/DDBJ whole genome shotgun (WGS) entry which is preliminary data.</text>
</comment>
<feature type="chain" id="PRO_5020651513" description="DUF929 domain-containing protein" evidence="1">
    <location>
        <begin position="28"/>
        <end position="272"/>
    </location>
</feature>
<dbReference type="EMBL" id="MWQO01000006">
    <property type="protein sequence ID" value="THD11864.1"/>
    <property type="molecule type" value="Genomic_DNA"/>
</dbReference>
<evidence type="ECO:0000256" key="1">
    <source>
        <dbReference type="SAM" id="SignalP"/>
    </source>
</evidence>
<feature type="signal peptide" evidence="1">
    <location>
        <begin position="1"/>
        <end position="27"/>
    </location>
</feature>
<organism evidence="2 3">
    <name type="scientific">Metallibacterium scheffleri</name>
    <dbReference type="NCBI Taxonomy" id="993689"/>
    <lineage>
        <taxon>Bacteria</taxon>
        <taxon>Pseudomonadati</taxon>
        <taxon>Pseudomonadota</taxon>
        <taxon>Gammaproteobacteria</taxon>
        <taxon>Lysobacterales</taxon>
        <taxon>Rhodanobacteraceae</taxon>
        <taxon>Metallibacterium</taxon>
    </lineage>
</organism>
<evidence type="ECO:0000313" key="3">
    <source>
        <dbReference type="Proteomes" id="UP000307749"/>
    </source>
</evidence>
<dbReference type="STRING" id="993689.GCA_002077135_00842"/>
<accession>A0A4S3KUA3</accession>
<evidence type="ECO:0008006" key="4">
    <source>
        <dbReference type="Google" id="ProtNLM"/>
    </source>
</evidence>
<name>A0A4S3KUA3_9GAMM</name>
<dbReference type="AlphaFoldDB" id="A0A4S3KUA3"/>
<dbReference type="RefSeq" id="WP_081126213.1">
    <property type="nucleotide sequence ID" value="NZ_LDOS01000001.1"/>
</dbReference>
<proteinExistence type="predicted"/>
<gene>
    <name evidence="2" type="ORF">B1806_01975</name>
</gene>
<sequence length="272" mass="29073">MSNIVLRFSLTLVAALAGLTLAGAASADATPPALAAQLNRPVAPALMQQLERASSAGLRITQRPAVSYIKAIQGPALGKPPVLLYIGADFCPYCAAQRWGLALTLLRFGQLSGVRYMLSSPTDVFANTATFTFQFAHFSSPYLQFQAIETANRAQQKLMPMTAQAKQVFGTFDVPPYVQFAYGIPFVYLDGAYLLTQPMISPASLQDMDWQQIATQLADPRSALFAQIMPQVNALSAAICRIDGNQPTRVCAAPGVMAANAGLADLEGILAR</sequence>
<dbReference type="OrthoDB" id="154333at2"/>
<protein>
    <recommendedName>
        <fullName evidence="4">DUF929 domain-containing protein</fullName>
    </recommendedName>
</protein>